<evidence type="ECO:0000256" key="3">
    <source>
        <dbReference type="ARBA" id="ARBA00022553"/>
    </source>
</evidence>
<dbReference type="InterPro" id="IPR013656">
    <property type="entry name" value="PAS_4"/>
</dbReference>
<dbReference type="CDD" id="cd00130">
    <property type="entry name" value="PAS"/>
    <property type="match status" value="3"/>
</dbReference>
<evidence type="ECO:0000259" key="11">
    <source>
        <dbReference type="PROSITE" id="PS50112"/>
    </source>
</evidence>
<evidence type="ECO:0000256" key="7">
    <source>
        <dbReference type="ARBA" id="ARBA00022840"/>
    </source>
</evidence>
<keyword evidence="5" id="KW-0547">Nucleotide-binding</keyword>
<evidence type="ECO:0000259" key="12">
    <source>
        <dbReference type="PROSITE" id="PS50113"/>
    </source>
</evidence>
<feature type="domain" description="PAC" evidence="12">
    <location>
        <begin position="544"/>
        <end position="596"/>
    </location>
</feature>
<keyword evidence="9" id="KW-0902">Two-component regulatory system</keyword>
<dbReference type="RefSeq" id="WP_113034648.1">
    <property type="nucleotide sequence ID" value="NZ_QMFB01000023.1"/>
</dbReference>
<comment type="catalytic activity">
    <reaction evidence="1">
        <text>ATP + protein L-histidine = ADP + protein N-phospho-L-histidine.</text>
        <dbReference type="EC" id="2.7.13.3"/>
    </reaction>
</comment>
<dbReference type="PANTHER" id="PTHR43065">
    <property type="entry name" value="SENSOR HISTIDINE KINASE"/>
    <property type="match status" value="1"/>
</dbReference>
<dbReference type="InterPro" id="IPR000014">
    <property type="entry name" value="PAS"/>
</dbReference>
<keyword evidence="7" id="KW-0067">ATP-binding</keyword>
<dbReference type="Pfam" id="PF02518">
    <property type="entry name" value="HATPase_c"/>
    <property type="match status" value="1"/>
</dbReference>
<keyword evidence="3" id="KW-0597">Phosphoprotein</keyword>
<evidence type="ECO:0000256" key="2">
    <source>
        <dbReference type="ARBA" id="ARBA00012438"/>
    </source>
</evidence>
<dbReference type="NCBIfam" id="TIGR00229">
    <property type="entry name" value="sensory_box"/>
    <property type="match status" value="3"/>
</dbReference>
<dbReference type="InterPro" id="IPR029016">
    <property type="entry name" value="GAF-like_dom_sf"/>
</dbReference>
<dbReference type="GO" id="GO:0000155">
    <property type="term" value="F:phosphorelay sensor kinase activity"/>
    <property type="evidence" value="ECO:0007669"/>
    <property type="project" value="InterPro"/>
</dbReference>
<dbReference type="InterPro" id="IPR036890">
    <property type="entry name" value="HATPase_C_sf"/>
</dbReference>
<dbReference type="PROSITE" id="PS50113">
    <property type="entry name" value="PAC"/>
    <property type="match status" value="2"/>
</dbReference>
<dbReference type="PROSITE" id="PS50109">
    <property type="entry name" value="HIS_KIN"/>
    <property type="match status" value="1"/>
</dbReference>
<evidence type="ECO:0000313" key="14">
    <source>
        <dbReference type="Proteomes" id="UP000250369"/>
    </source>
</evidence>
<comment type="caution">
    <text evidence="13">The sequence shown here is derived from an EMBL/GenBank/DDBJ whole genome shotgun (WGS) entry which is preliminary data.</text>
</comment>
<dbReference type="Pfam" id="PF00512">
    <property type="entry name" value="HisKA"/>
    <property type="match status" value="1"/>
</dbReference>
<evidence type="ECO:0000256" key="6">
    <source>
        <dbReference type="ARBA" id="ARBA00022777"/>
    </source>
</evidence>
<dbReference type="InterPro" id="IPR003661">
    <property type="entry name" value="HisK_dim/P_dom"/>
</dbReference>
<dbReference type="Gene3D" id="3.30.565.10">
    <property type="entry name" value="Histidine kinase-like ATPase, C-terminal domain"/>
    <property type="match status" value="1"/>
</dbReference>
<dbReference type="Proteomes" id="UP000250369">
    <property type="component" value="Unassembled WGS sequence"/>
</dbReference>
<dbReference type="OrthoDB" id="9815750at2"/>
<feature type="domain" description="Histidine kinase" evidence="10">
    <location>
        <begin position="740"/>
        <end position="946"/>
    </location>
</feature>
<dbReference type="SMART" id="SM00388">
    <property type="entry name" value="HisKA"/>
    <property type="match status" value="1"/>
</dbReference>
<feature type="domain" description="PAC" evidence="12">
    <location>
        <begin position="675"/>
        <end position="727"/>
    </location>
</feature>
<dbReference type="SUPFAM" id="SSF55874">
    <property type="entry name" value="ATPase domain of HSP90 chaperone/DNA topoisomerase II/histidine kinase"/>
    <property type="match status" value="1"/>
</dbReference>
<evidence type="ECO:0000259" key="10">
    <source>
        <dbReference type="PROSITE" id="PS50109"/>
    </source>
</evidence>
<keyword evidence="8" id="KW-0749">Sporulation</keyword>
<dbReference type="SMART" id="SM00091">
    <property type="entry name" value="PAS"/>
    <property type="match status" value="3"/>
</dbReference>
<evidence type="ECO:0000256" key="9">
    <source>
        <dbReference type="ARBA" id="ARBA00023012"/>
    </source>
</evidence>
<dbReference type="AlphaFoldDB" id="A0A329M5T3"/>
<dbReference type="EC" id="2.7.13.3" evidence="2"/>
<dbReference type="InterPro" id="IPR005467">
    <property type="entry name" value="His_kinase_dom"/>
</dbReference>
<dbReference type="GO" id="GO:0030435">
    <property type="term" value="P:sporulation resulting in formation of a cellular spore"/>
    <property type="evidence" value="ECO:0007669"/>
    <property type="project" value="UniProtKB-KW"/>
</dbReference>
<dbReference type="CDD" id="cd00075">
    <property type="entry name" value="HATPase"/>
    <property type="match status" value="1"/>
</dbReference>
<dbReference type="PANTHER" id="PTHR43065:SF34">
    <property type="entry name" value="SPORULATION KINASE A"/>
    <property type="match status" value="1"/>
</dbReference>
<dbReference type="InterPro" id="IPR035965">
    <property type="entry name" value="PAS-like_dom_sf"/>
</dbReference>
<dbReference type="Gene3D" id="1.10.287.130">
    <property type="match status" value="1"/>
</dbReference>
<gene>
    <name evidence="13" type="ORF">DQG23_29540</name>
</gene>
<evidence type="ECO:0000313" key="13">
    <source>
        <dbReference type="EMBL" id="RAV15529.1"/>
    </source>
</evidence>
<proteinExistence type="predicted"/>
<keyword evidence="14" id="KW-1185">Reference proteome</keyword>
<dbReference type="SMART" id="SM00086">
    <property type="entry name" value="PAC"/>
    <property type="match status" value="3"/>
</dbReference>
<dbReference type="SUPFAM" id="SSF47384">
    <property type="entry name" value="Homodimeric domain of signal transducing histidine kinase"/>
    <property type="match status" value="1"/>
</dbReference>
<dbReference type="Gene3D" id="3.30.450.40">
    <property type="match status" value="1"/>
</dbReference>
<dbReference type="InterPro" id="IPR036097">
    <property type="entry name" value="HisK_dim/P_sf"/>
</dbReference>
<evidence type="ECO:0000256" key="1">
    <source>
        <dbReference type="ARBA" id="ARBA00000085"/>
    </source>
</evidence>
<dbReference type="PRINTS" id="PR00344">
    <property type="entry name" value="BCTRLSENSOR"/>
</dbReference>
<dbReference type="SUPFAM" id="SSF55785">
    <property type="entry name" value="PYP-like sensor domain (PAS domain)"/>
    <property type="match status" value="3"/>
</dbReference>
<dbReference type="SMART" id="SM00387">
    <property type="entry name" value="HATPase_c"/>
    <property type="match status" value="1"/>
</dbReference>
<keyword evidence="4" id="KW-0808">Transferase</keyword>
<evidence type="ECO:0000256" key="4">
    <source>
        <dbReference type="ARBA" id="ARBA00022679"/>
    </source>
</evidence>
<dbReference type="PROSITE" id="PS50112">
    <property type="entry name" value="PAS"/>
    <property type="match status" value="2"/>
</dbReference>
<dbReference type="GO" id="GO:0005524">
    <property type="term" value="F:ATP binding"/>
    <property type="evidence" value="ECO:0007669"/>
    <property type="project" value="UniProtKB-KW"/>
</dbReference>
<protein>
    <recommendedName>
        <fullName evidence="2">histidine kinase</fullName>
        <ecNumber evidence="2">2.7.13.3</ecNumber>
    </recommendedName>
</protein>
<dbReference type="FunFam" id="1.10.287.130:FF:000040">
    <property type="entry name" value="PAS domain-containing sensor histidine kinase"/>
    <property type="match status" value="1"/>
</dbReference>
<dbReference type="Pfam" id="PF13426">
    <property type="entry name" value="PAS_9"/>
    <property type="match status" value="2"/>
</dbReference>
<feature type="domain" description="PAS" evidence="11">
    <location>
        <begin position="348"/>
        <end position="407"/>
    </location>
</feature>
<name>A0A329M5T3_9BACL</name>
<dbReference type="Gene3D" id="3.30.450.20">
    <property type="entry name" value="PAS domain"/>
    <property type="match status" value="3"/>
</dbReference>
<feature type="domain" description="PAS" evidence="11">
    <location>
        <begin position="472"/>
        <end position="519"/>
    </location>
</feature>
<reference evidence="13 14" key="1">
    <citation type="journal article" date="2009" name="Int. J. Syst. Evol. Microbiol.">
        <title>Paenibacillus contaminans sp. nov., isolated from a contaminated laboratory plate.</title>
        <authorList>
            <person name="Chou J.H."/>
            <person name="Lee J.H."/>
            <person name="Lin M.C."/>
            <person name="Chang P.S."/>
            <person name="Arun A.B."/>
            <person name="Young C.C."/>
            <person name="Chen W.M."/>
        </authorList>
    </citation>
    <scope>NUCLEOTIDE SEQUENCE [LARGE SCALE GENOMIC DNA]</scope>
    <source>
        <strain evidence="13 14">CKOBP-6</strain>
    </source>
</reference>
<organism evidence="13 14">
    <name type="scientific">Paenibacillus contaminans</name>
    <dbReference type="NCBI Taxonomy" id="450362"/>
    <lineage>
        <taxon>Bacteria</taxon>
        <taxon>Bacillati</taxon>
        <taxon>Bacillota</taxon>
        <taxon>Bacilli</taxon>
        <taxon>Bacillales</taxon>
        <taxon>Paenibacillaceae</taxon>
        <taxon>Paenibacillus</taxon>
    </lineage>
</organism>
<accession>A0A329M5T3</accession>
<dbReference type="InterPro" id="IPR003594">
    <property type="entry name" value="HATPase_dom"/>
</dbReference>
<dbReference type="Pfam" id="PF08448">
    <property type="entry name" value="PAS_4"/>
    <property type="match status" value="1"/>
</dbReference>
<dbReference type="EMBL" id="QMFB01000023">
    <property type="protein sequence ID" value="RAV15529.1"/>
    <property type="molecule type" value="Genomic_DNA"/>
</dbReference>
<evidence type="ECO:0000256" key="5">
    <source>
        <dbReference type="ARBA" id="ARBA00022741"/>
    </source>
</evidence>
<keyword evidence="6" id="KW-0418">Kinase</keyword>
<evidence type="ECO:0000256" key="8">
    <source>
        <dbReference type="ARBA" id="ARBA00022969"/>
    </source>
</evidence>
<dbReference type="InterPro" id="IPR004358">
    <property type="entry name" value="Sig_transdc_His_kin-like_C"/>
</dbReference>
<dbReference type="InterPro" id="IPR000700">
    <property type="entry name" value="PAS-assoc_C"/>
</dbReference>
<dbReference type="CDD" id="cd00082">
    <property type="entry name" value="HisKA"/>
    <property type="match status" value="1"/>
</dbReference>
<dbReference type="InterPro" id="IPR001610">
    <property type="entry name" value="PAC"/>
</dbReference>
<sequence length="962" mass="109060">MEKNEFLRNYVPLKADRANLEREWEKFVTGSRTQLNIRSSLHDSWKRCLDKGVNPFYGKASMNLSIDEIQDYVTTDPFFRMVKPILKKLKEVASNTGYLMTYCNSEGELVHMDGELSLLLKADDINLALGSDWSEGSAGTNAIGTSLATRSPVQVYASEHFCHDIQSWSCAAAPVRDPATGKTLGIVNLSCFWTSIHPKMLHAVISTAHDIEHMLRSQLTVDRYRLLHHFTELSRKTPFPLAVLDRGGRVIKASPQLIEEGLVVEGKRFQNPLHNQQSLPSSVSVDFDANRFELLPYYYGGLPIGSVMHVLPPDIGRFKDLPVLHRLPSKQAQPAESESASKPKAPEQDNMYKSLFDHHPDAIFSYDVNGRLIEANPAAARMLGYDVNELRDERLQSLLSLKHENKRLRAFAYAARGMQHEYESAFRHKQGYELDVVIKSFPMIVDNEIVGIFETVRDVTYNEMIYEDLKSTKEQLEFYLQNTEDAVIVVDSNLRVVKTNKSFETIYGWTEHEVLGKALPTVPDNQKREIADIHAELLKMRRVTAYETVRQRKDGSQIHVSNFASPIFDSKGNPAVFVLISKDITERKRMSEALVESEKRLRTLIDALPDIVVFKDNQGRWMEANHTALLTFELESAYYQGRTDGELAETNGLYRETLLNCIVSDRMVWDKGGMVRIQERIARQNARDMICDIIKIPIYHEDGTPKGLVVIGRDITELKHTEELLRKSEKLAVVGQLAAGIAHEIRNPLTTLKGFLSLLEPQLNDKNRLYVNTMRNEIEQMEWITSQFMTVAKPQAVRFLRQDLKTLIDQVSTFLYPYATMNNVQMMMESEEDLPIVDGDGNQLKQVFINILKNAIEAMPLGGRIEIDLKRIQPGTVSVRFTDQGCGIPLERIPHLGEPFYSLKEKGTGLGLMICYKIIKEHQGTIKVESEVDRGTCVEITMPLASPEDSSMDGAESRTGCT</sequence>